<name>A0A0M3TAH8_9SPHN</name>
<dbReference type="Proteomes" id="UP000057938">
    <property type="component" value="Chromosome"/>
</dbReference>
<dbReference type="OrthoDB" id="9800421at2"/>
<dbReference type="Pfam" id="PF06073">
    <property type="entry name" value="DUF934"/>
    <property type="match status" value="1"/>
</dbReference>
<keyword evidence="2" id="KW-1185">Reference proteome</keyword>
<dbReference type="InterPro" id="IPR008318">
    <property type="entry name" value="UCP030820"/>
</dbReference>
<accession>A0A0M3TAH8</accession>
<proteinExistence type="predicted"/>
<reference evidence="1 2" key="1">
    <citation type="submission" date="2015-09" db="EMBL/GenBank/DDBJ databases">
        <title>Complete genome sequence of a benzo[a]pyrene-degrading bacterium Altererythrobacter epoxidivorans CGMCC 1.7731T.</title>
        <authorList>
            <person name="Li Z."/>
            <person name="Cheng H."/>
            <person name="Huo Y."/>
            <person name="Xu X."/>
        </authorList>
    </citation>
    <scope>NUCLEOTIDE SEQUENCE [LARGE SCALE GENOMIC DNA]</scope>
    <source>
        <strain evidence="1 2">CGMCC 1.7731</strain>
    </source>
</reference>
<evidence type="ECO:0000313" key="1">
    <source>
        <dbReference type="EMBL" id="ALE17132.1"/>
    </source>
</evidence>
<protein>
    <submittedName>
        <fullName evidence="1">Oxidoreductase probably involved in sulfite reduction</fullName>
    </submittedName>
</protein>
<dbReference type="EMBL" id="CP012669">
    <property type="protein sequence ID" value="ALE17132.1"/>
    <property type="molecule type" value="Genomic_DNA"/>
</dbReference>
<dbReference type="STRING" id="361183.AMC99_01844"/>
<organism evidence="1 2">
    <name type="scientific">Altererythrobacter epoxidivorans</name>
    <dbReference type="NCBI Taxonomy" id="361183"/>
    <lineage>
        <taxon>Bacteria</taxon>
        <taxon>Pseudomonadati</taxon>
        <taxon>Pseudomonadota</taxon>
        <taxon>Alphaproteobacteria</taxon>
        <taxon>Sphingomonadales</taxon>
        <taxon>Erythrobacteraceae</taxon>
        <taxon>Altererythrobacter</taxon>
    </lineage>
</organism>
<dbReference type="PATRIC" id="fig|361183.4.peg.1817"/>
<dbReference type="KEGG" id="aep:AMC99_01844"/>
<sequence>MADHNAANIAGTSPDDVQFRFRDDEVADHAQVTVDAFLDQSNAAAVRIEPGDDARALIPHLDRLRLVEINFPVFGDGRGYSAARILREAGYDGEMRAVGDVLVDQVAYMRRCGFDAFAPDKPLDESDVQAALERWPYAYQAAADAEKPIWARRHA</sequence>
<dbReference type="AlphaFoldDB" id="A0A0M3TAH8"/>
<gene>
    <name evidence="1" type="ORF">AMC99_01844</name>
</gene>
<dbReference type="RefSeq" id="WP_061925703.1">
    <property type="nucleotide sequence ID" value="NZ_CP012669.1"/>
</dbReference>
<evidence type="ECO:0000313" key="2">
    <source>
        <dbReference type="Proteomes" id="UP000057938"/>
    </source>
</evidence>